<feature type="domain" description="SbsA Ig-like" evidence="3">
    <location>
        <begin position="151"/>
        <end position="250"/>
    </location>
</feature>
<dbReference type="Pfam" id="PF18895">
    <property type="entry name" value="T4SS_pilin"/>
    <property type="match status" value="1"/>
</dbReference>
<evidence type="ECO:0000313" key="4">
    <source>
        <dbReference type="EMBL" id="PKM91694.1"/>
    </source>
</evidence>
<evidence type="ECO:0000259" key="3">
    <source>
        <dbReference type="Pfam" id="PF13205"/>
    </source>
</evidence>
<comment type="caution">
    <text evidence="4">The sequence shown here is derived from an EMBL/GenBank/DDBJ whole genome shotgun (WGS) entry which is preliminary data.</text>
</comment>
<feature type="transmembrane region" description="Helical" evidence="2">
    <location>
        <begin position="61"/>
        <end position="82"/>
    </location>
</feature>
<organism evidence="4 5">
    <name type="scientific">Candidatus Falkowbacteria bacterium HGW-Falkowbacteria-1</name>
    <dbReference type="NCBI Taxonomy" id="2013768"/>
    <lineage>
        <taxon>Bacteria</taxon>
        <taxon>Candidatus Falkowiibacteriota</taxon>
    </lineage>
</organism>
<evidence type="ECO:0000313" key="5">
    <source>
        <dbReference type="Proteomes" id="UP000233517"/>
    </source>
</evidence>
<feature type="transmembrane region" description="Helical" evidence="2">
    <location>
        <begin position="103"/>
        <end position="122"/>
    </location>
</feature>
<sequence>MFNPKKNLKLIIFFVFLFSLAFIFIDSNALLAATTDSLGINAVDSEIVLASTDPRTVVVRIINIFLGILGIVAVSLIIFAGFTWMTSEGNEEKVSKAKGILKSAVVGLIIVLSAWGIVSFIFKEIAGGGSESSLQNSNSSFFQNGIGAVGACTVESVYPEPGQKSVPRNTMIMITFKEEVSSSTVLANSSICLEQEFSFEDQTCSNPVDFSLSTEDNKIFVIFPNSLLGNEDGFSSYVVYFSNDVLKLDESESIFDTCAPQYLLWNFEVSNQLDLTPPKIESIFPQADNQKDQLETSSLLEYAEAQISVVGIPNYFKPAEITSVTSGGGTSSSASGEINPNYNGEYTNFTVTIPTGADNKAQLMGGSVNLGAFDIIENKVNFTNYFSLELEEGFSPGNSWSVQVKKMVPADKIKVGPYEYTFIDGDTNSYNIGVRASNIGQAEQIYIALNDHPNVDVSYSSNVISLVAKTGGSSGNSIALQSYTDKIQVVEFSGGADRVDRIIVGDKKDKPMNATIQINFNEAINPLTVSGTSAELEDYLRVINVSDGGSIVSGKFVISSNYKTVEFVSDFKCGANSCGGDVFCLPANSNIKVEVVAAGLFDCEGDGINCANKSPFVNCPVNICQNDEGKRYPLSAMPASGAMDSSANSLDGNGDGYSYGPASYYYKNQANPLTGDSFSWSFWINDKIDSEPPVILEFTPTTPANLFSSIEIIFNKLISTDSLRTGQTLIESGEESVAHNRINILSGQLVGYWISFENQDTNPVDGDPDRTKVFINHARFFEGAGYRSQAGSGVKDIYQNCFKPSASINCNANPLNPSCCDGSPSSGADCSTAD</sequence>
<dbReference type="AlphaFoldDB" id="A0A2N2EAC4"/>
<keyword evidence="1" id="KW-0732">Signal</keyword>
<evidence type="ECO:0000256" key="2">
    <source>
        <dbReference type="SAM" id="Phobius"/>
    </source>
</evidence>
<dbReference type="InterPro" id="IPR032812">
    <property type="entry name" value="SbsA_Ig"/>
</dbReference>
<keyword evidence="2" id="KW-0472">Membrane</keyword>
<evidence type="ECO:0000256" key="1">
    <source>
        <dbReference type="ARBA" id="ARBA00022729"/>
    </source>
</evidence>
<name>A0A2N2EAC4_9BACT</name>
<dbReference type="EMBL" id="PHAI01000001">
    <property type="protein sequence ID" value="PKM91694.1"/>
    <property type="molecule type" value="Genomic_DNA"/>
</dbReference>
<proteinExistence type="predicted"/>
<keyword evidence="2" id="KW-0812">Transmembrane</keyword>
<keyword evidence="2" id="KW-1133">Transmembrane helix</keyword>
<dbReference type="Proteomes" id="UP000233517">
    <property type="component" value="Unassembled WGS sequence"/>
</dbReference>
<dbReference type="InterPro" id="IPR043993">
    <property type="entry name" value="T4SS_pilin"/>
</dbReference>
<gene>
    <name evidence="4" type="ORF">CVU82_00595</name>
</gene>
<dbReference type="Pfam" id="PF13205">
    <property type="entry name" value="Big_5"/>
    <property type="match status" value="1"/>
</dbReference>
<reference evidence="4 5" key="1">
    <citation type="journal article" date="2017" name="ISME J.">
        <title>Potential for microbial H2 and metal transformations associated with novel bacteria and archaea in deep terrestrial subsurface sediments.</title>
        <authorList>
            <person name="Hernsdorf A.W."/>
            <person name="Amano Y."/>
            <person name="Miyakawa K."/>
            <person name="Ise K."/>
            <person name="Suzuki Y."/>
            <person name="Anantharaman K."/>
            <person name="Probst A."/>
            <person name="Burstein D."/>
            <person name="Thomas B.C."/>
            <person name="Banfield J.F."/>
        </authorList>
    </citation>
    <scope>NUCLEOTIDE SEQUENCE [LARGE SCALE GENOMIC DNA]</scope>
    <source>
        <strain evidence="4">HGW-Falkowbacteria-1</strain>
    </source>
</reference>
<accession>A0A2N2EAC4</accession>
<protein>
    <recommendedName>
        <fullName evidence="3">SbsA Ig-like domain-containing protein</fullName>
    </recommendedName>
</protein>